<name>A0A383B058_9ZZZZ</name>
<dbReference type="AlphaFoldDB" id="A0A383B058"/>
<protein>
    <submittedName>
        <fullName evidence="1">Uncharacterized protein</fullName>
    </submittedName>
</protein>
<evidence type="ECO:0000313" key="1">
    <source>
        <dbReference type="EMBL" id="SVE12865.1"/>
    </source>
</evidence>
<reference evidence="1" key="1">
    <citation type="submission" date="2018-05" db="EMBL/GenBank/DDBJ databases">
        <authorList>
            <person name="Lanie J.A."/>
            <person name="Ng W.-L."/>
            <person name="Kazmierczak K.M."/>
            <person name="Andrzejewski T.M."/>
            <person name="Davidsen T.M."/>
            <person name="Wayne K.J."/>
            <person name="Tettelin H."/>
            <person name="Glass J.I."/>
            <person name="Rusch D."/>
            <person name="Podicherti R."/>
            <person name="Tsui H.-C.T."/>
            <person name="Winkler M.E."/>
        </authorList>
    </citation>
    <scope>NUCLEOTIDE SEQUENCE</scope>
</reference>
<dbReference type="EMBL" id="UINC01196031">
    <property type="protein sequence ID" value="SVE12865.1"/>
    <property type="molecule type" value="Genomic_DNA"/>
</dbReference>
<organism evidence="1">
    <name type="scientific">marine metagenome</name>
    <dbReference type="NCBI Taxonomy" id="408172"/>
    <lineage>
        <taxon>unclassified sequences</taxon>
        <taxon>metagenomes</taxon>
        <taxon>ecological metagenomes</taxon>
    </lineage>
</organism>
<gene>
    <name evidence="1" type="ORF">METZ01_LOCUS465719</name>
</gene>
<proteinExistence type="predicted"/>
<accession>A0A383B058</accession>
<sequence length="24" mass="2534">MLGSELQAAFLEDAPDVFLPIAEG</sequence>